<dbReference type="AlphaFoldDB" id="A0A6D2HJB3"/>
<dbReference type="Proteomes" id="UP000467841">
    <property type="component" value="Unassembled WGS sequence"/>
</dbReference>
<sequence>MTEYCRLEKLLPWKTNSSIQVKVYRRRETVDSEGNPAMDFILADKNRILGEKSQMFMLVAGTGINIANHQYMISLDGPTVVRPIPSLRDSHLFDFTDFRQVTTRVFDAAYPIREILVTGEGGLARFFFNPWIKEAEVMRHRLLNPEIEEPPENMSAAGSTSHAI</sequence>
<evidence type="ECO:0000313" key="1">
    <source>
        <dbReference type="EMBL" id="CAA7016470.1"/>
    </source>
</evidence>
<reference evidence="1" key="1">
    <citation type="submission" date="2020-01" db="EMBL/GenBank/DDBJ databases">
        <authorList>
            <person name="Mishra B."/>
        </authorList>
    </citation>
    <scope>NUCLEOTIDE SEQUENCE [LARGE SCALE GENOMIC DNA]</scope>
</reference>
<evidence type="ECO:0000313" key="2">
    <source>
        <dbReference type="Proteomes" id="UP000467841"/>
    </source>
</evidence>
<protein>
    <submittedName>
        <fullName evidence="1">Uncharacterized protein</fullName>
    </submittedName>
</protein>
<comment type="caution">
    <text evidence="1">The sequence shown here is derived from an EMBL/GenBank/DDBJ whole genome shotgun (WGS) entry which is preliminary data.</text>
</comment>
<name>A0A6D2HJB3_9BRAS</name>
<dbReference type="OrthoDB" id="1838813at2759"/>
<proteinExistence type="predicted"/>
<gene>
    <name evidence="1" type="ORF">MERR_LOCUS3705</name>
</gene>
<keyword evidence="2" id="KW-1185">Reference proteome</keyword>
<organism evidence="1 2">
    <name type="scientific">Microthlaspi erraticum</name>
    <dbReference type="NCBI Taxonomy" id="1685480"/>
    <lineage>
        <taxon>Eukaryota</taxon>
        <taxon>Viridiplantae</taxon>
        <taxon>Streptophyta</taxon>
        <taxon>Embryophyta</taxon>
        <taxon>Tracheophyta</taxon>
        <taxon>Spermatophyta</taxon>
        <taxon>Magnoliopsida</taxon>
        <taxon>eudicotyledons</taxon>
        <taxon>Gunneridae</taxon>
        <taxon>Pentapetalae</taxon>
        <taxon>rosids</taxon>
        <taxon>malvids</taxon>
        <taxon>Brassicales</taxon>
        <taxon>Brassicaceae</taxon>
        <taxon>Coluteocarpeae</taxon>
        <taxon>Microthlaspi</taxon>
    </lineage>
</organism>
<accession>A0A6D2HJB3</accession>
<dbReference type="EMBL" id="CACVBM020000222">
    <property type="protein sequence ID" value="CAA7016470.1"/>
    <property type="molecule type" value="Genomic_DNA"/>
</dbReference>